<keyword evidence="9" id="KW-1185">Reference proteome</keyword>
<proteinExistence type="predicted"/>
<keyword evidence="3 5" id="KW-0106">Calcium</keyword>
<evidence type="ECO:0000256" key="2">
    <source>
        <dbReference type="ARBA" id="ARBA00022737"/>
    </source>
</evidence>
<dbReference type="GO" id="GO:0005509">
    <property type="term" value="F:calcium ion binding"/>
    <property type="evidence" value="ECO:0007669"/>
    <property type="project" value="UniProtKB-UniRule"/>
</dbReference>
<name>A0A443SFH4_9ACAR</name>
<reference evidence="8 9" key="1">
    <citation type="journal article" date="2018" name="Gigascience">
        <title>Genomes of trombidid mites reveal novel predicted allergens and laterally-transferred genes associated with secondary metabolism.</title>
        <authorList>
            <person name="Dong X."/>
            <person name="Chaisiri K."/>
            <person name="Xia D."/>
            <person name="Armstrong S.D."/>
            <person name="Fang Y."/>
            <person name="Donnelly M.J."/>
            <person name="Kadowaki T."/>
            <person name="McGarry J.W."/>
            <person name="Darby A.C."/>
            <person name="Makepeace B.L."/>
        </authorList>
    </citation>
    <scope>NUCLEOTIDE SEQUENCE [LARGE SCALE GENOMIC DNA]</scope>
    <source>
        <strain evidence="8">UoL-UT</strain>
    </source>
</reference>
<dbReference type="PANTHER" id="PTHR24027">
    <property type="entry name" value="CADHERIN-23"/>
    <property type="match status" value="1"/>
</dbReference>
<evidence type="ECO:0000256" key="5">
    <source>
        <dbReference type="PROSITE-ProRule" id="PRU00043"/>
    </source>
</evidence>
<keyword evidence="4 6" id="KW-0472">Membrane</keyword>
<dbReference type="PROSITE" id="PS50268">
    <property type="entry name" value="CADHERIN_2"/>
    <property type="match status" value="3"/>
</dbReference>
<evidence type="ECO:0000256" key="1">
    <source>
        <dbReference type="ARBA" id="ARBA00004370"/>
    </source>
</evidence>
<keyword evidence="6" id="KW-0812">Transmembrane</keyword>
<dbReference type="EMBL" id="NCKV01002934">
    <property type="protein sequence ID" value="RWS26242.1"/>
    <property type="molecule type" value="Genomic_DNA"/>
</dbReference>
<feature type="domain" description="Cadherin" evidence="7">
    <location>
        <begin position="98"/>
        <end position="210"/>
    </location>
</feature>
<gene>
    <name evidence="8" type="ORF">B4U80_02734</name>
</gene>
<dbReference type="GO" id="GO:0007156">
    <property type="term" value="P:homophilic cell adhesion via plasma membrane adhesion molecules"/>
    <property type="evidence" value="ECO:0007669"/>
    <property type="project" value="InterPro"/>
</dbReference>
<feature type="domain" description="Cadherin" evidence="7">
    <location>
        <begin position="6"/>
        <end position="98"/>
    </location>
</feature>
<dbReference type="OrthoDB" id="6510378at2759"/>
<dbReference type="Proteomes" id="UP000288716">
    <property type="component" value="Unassembled WGS sequence"/>
</dbReference>
<evidence type="ECO:0000256" key="3">
    <source>
        <dbReference type="ARBA" id="ARBA00022837"/>
    </source>
</evidence>
<dbReference type="GO" id="GO:0008013">
    <property type="term" value="F:beta-catenin binding"/>
    <property type="evidence" value="ECO:0007669"/>
    <property type="project" value="TreeGrafter"/>
</dbReference>
<dbReference type="Pfam" id="PF00028">
    <property type="entry name" value="Cadherin"/>
    <property type="match status" value="1"/>
</dbReference>
<evidence type="ECO:0000313" key="9">
    <source>
        <dbReference type="Proteomes" id="UP000288716"/>
    </source>
</evidence>
<feature type="transmembrane region" description="Helical" evidence="6">
    <location>
        <begin position="352"/>
        <end position="379"/>
    </location>
</feature>
<feature type="domain" description="Cadherin" evidence="7">
    <location>
        <begin position="211"/>
        <end position="338"/>
    </location>
</feature>
<dbReference type="PANTHER" id="PTHR24027:SF442">
    <property type="entry name" value="PROTOCADHERIN-15 ISOFORM X1"/>
    <property type="match status" value="1"/>
</dbReference>
<evidence type="ECO:0000259" key="7">
    <source>
        <dbReference type="PROSITE" id="PS50268"/>
    </source>
</evidence>
<dbReference type="InterPro" id="IPR015919">
    <property type="entry name" value="Cadherin-like_sf"/>
</dbReference>
<protein>
    <submittedName>
        <fullName evidence="8">Cadherin-86C-like protein</fullName>
    </submittedName>
</protein>
<comment type="caution">
    <text evidence="8">The sequence shown here is derived from an EMBL/GenBank/DDBJ whole genome shotgun (WGS) entry which is preliminary data.</text>
</comment>
<dbReference type="GO" id="GO:0016342">
    <property type="term" value="C:catenin complex"/>
    <property type="evidence" value="ECO:0007669"/>
    <property type="project" value="TreeGrafter"/>
</dbReference>
<organism evidence="8 9">
    <name type="scientific">Leptotrombidium deliense</name>
    <dbReference type="NCBI Taxonomy" id="299467"/>
    <lineage>
        <taxon>Eukaryota</taxon>
        <taxon>Metazoa</taxon>
        <taxon>Ecdysozoa</taxon>
        <taxon>Arthropoda</taxon>
        <taxon>Chelicerata</taxon>
        <taxon>Arachnida</taxon>
        <taxon>Acari</taxon>
        <taxon>Acariformes</taxon>
        <taxon>Trombidiformes</taxon>
        <taxon>Prostigmata</taxon>
        <taxon>Anystina</taxon>
        <taxon>Parasitengona</taxon>
        <taxon>Trombiculoidea</taxon>
        <taxon>Trombiculidae</taxon>
        <taxon>Leptotrombidium</taxon>
    </lineage>
</organism>
<accession>A0A443SFH4</accession>
<evidence type="ECO:0000256" key="4">
    <source>
        <dbReference type="ARBA" id="ARBA00023136"/>
    </source>
</evidence>
<keyword evidence="2" id="KW-0677">Repeat</keyword>
<dbReference type="GO" id="GO:0045296">
    <property type="term" value="F:cadherin binding"/>
    <property type="evidence" value="ECO:0007669"/>
    <property type="project" value="TreeGrafter"/>
</dbReference>
<evidence type="ECO:0000313" key="8">
    <source>
        <dbReference type="EMBL" id="RWS26242.1"/>
    </source>
</evidence>
<comment type="subcellular location">
    <subcellularLocation>
        <location evidence="1">Membrane</location>
    </subcellularLocation>
</comment>
<dbReference type="CDD" id="cd11304">
    <property type="entry name" value="Cadherin_repeat"/>
    <property type="match status" value="2"/>
</dbReference>
<dbReference type="Gene3D" id="2.60.40.60">
    <property type="entry name" value="Cadherins"/>
    <property type="match status" value="2"/>
</dbReference>
<dbReference type="InterPro" id="IPR039808">
    <property type="entry name" value="Cadherin"/>
</dbReference>
<dbReference type="GO" id="GO:0016477">
    <property type="term" value="P:cell migration"/>
    <property type="evidence" value="ECO:0007669"/>
    <property type="project" value="TreeGrafter"/>
</dbReference>
<dbReference type="STRING" id="299467.A0A443SFH4"/>
<dbReference type="SUPFAM" id="SSF49313">
    <property type="entry name" value="Cadherin-like"/>
    <property type="match status" value="2"/>
</dbReference>
<dbReference type="VEuPathDB" id="VectorBase:LDEU005799"/>
<sequence length="451" mass="50441">MRVLKLPRSTKPGTIIYRLKGSDSDAESLTFGVKGQTARKLLEVKSVTFNEADVYLKGILEDEEYKINLFVSDGHETTTVESKIMVTEVEEPTRSPFVDLQTLFTVKENADIGATVGYVEAKEKADSNLAVTFELRGSETFAIKYVFGPKGVSKAVITLTKHVDYEKQNLYVLTVVALNAWINETVDTRNIFTTRIVTVVEDVEDTPPRFRNLPQMIKLTENVEKDSVIATIKAEDGDYGINRPIEYSIIEDKHKQNFSINKTSGELMVLRTYKEFVETIGNEKIFLLKIEAKEVKQTESEESIESNESNTAIAEVCVVLIPNNAENATTDTISSPNNHIQKAALVSNSDNMILWILIGLILITILFILCLMCVFCIYCRPNRRRSAVKSEVRSTRQESLNSDSGIGVSPPDKRIELNNKDVMNKKSIFTIAYDGVRTNRIGSADSIPSSP</sequence>
<evidence type="ECO:0000256" key="6">
    <source>
        <dbReference type="SAM" id="Phobius"/>
    </source>
</evidence>
<dbReference type="InterPro" id="IPR002126">
    <property type="entry name" value="Cadherin-like_dom"/>
</dbReference>
<dbReference type="AlphaFoldDB" id="A0A443SFH4"/>
<keyword evidence="6" id="KW-1133">Transmembrane helix</keyword>